<name>F9GBW0_FUSOF</name>
<accession>F9GBW0</accession>
<proteinExistence type="predicted"/>
<reference evidence="2" key="1">
    <citation type="journal article" date="2012" name="Mol. Plant Microbe Interact.">
        <title>A highly conserved effector in Fusarium oxysporum is required for full virulence on Arabidopsis.</title>
        <authorList>
            <person name="Thatcher L.F."/>
            <person name="Gardiner D.M."/>
            <person name="Kazan K."/>
            <person name="Manners J."/>
        </authorList>
    </citation>
    <scope>NUCLEOTIDE SEQUENCE [LARGE SCALE GENOMIC DNA]</scope>
    <source>
        <strain evidence="2">Fo5176</strain>
    </source>
</reference>
<dbReference type="OrthoDB" id="10306102at2759"/>
<evidence type="ECO:0000256" key="1">
    <source>
        <dbReference type="SAM" id="MobiDB-lite"/>
    </source>
</evidence>
<feature type="region of interest" description="Disordered" evidence="1">
    <location>
        <begin position="299"/>
        <end position="322"/>
    </location>
</feature>
<comment type="caution">
    <text evidence="2">The sequence shown here is derived from an EMBL/GenBank/DDBJ whole genome shotgun (WGS) entry which is preliminary data.</text>
</comment>
<organism evidence="2">
    <name type="scientific">Fusarium oxysporum (strain Fo5176)</name>
    <name type="common">Fusarium vascular wilt</name>
    <dbReference type="NCBI Taxonomy" id="660025"/>
    <lineage>
        <taxon>Eukaryota</taxon>
        <taxon>Fungi</taxon>
        <taxon>Dikarya</taxon>
        <taxon>Ascomycota</taxon>
        <taxon>Pezizomycotina</taxon>
        <taxon>Sordariomycetes</taxon>
        <taxon>Hypocreomycetidae</taxon>
        <taxon>Hypocreales</taxon>
        <taxon>Nectriaceae</taxon>
        <taxon>Fusarium</taxon>
        <taxon>Fusarium oxysporum species complex</taxon>
    </lineage>
</organism>
<protein>
    <submittedName>
        <fullName evidence="2">Uncharacterized protein</fullName>
    </submittedName>
</protein>
<sequence>MARTVKLSPLPQIRTLDLQAAAVLLTTLFAQPKLAYAPTSRPISDKKHVVLERKVQVLNTTPWTRALAAQISVASRLVQRKGRDISGVKISWIIPASIAVSSPCLASSSPSSSSGVKPCETSASHSLDRGLSTGIGHYMTPRTPASIDSATMVNQVQEAEATIASFSTSSTIFSDSISNYADELWISEIRHVISVGTLVPTVEASSTETSNGEVIESMVPANSGKSSYATTSTARVEVRGSSSLGTAGVDTLTTDRMRVNSIMEELFTRTEKPEALSTTKSTESRVIITSTVTSEQKETVTRALSGQTSPTGLICGNPTDLPGRSDADPQFGIVWASHKPSGNRLGKMGRNARISSTKTAGRRAVIMRGWGDKFKLAALSTRYGQELEKARDIHKAEVGFNQTNKIGCWAL</sequence>
<dbReference type="EMBL" id="AFQF01004649">
    <property type="protein sequence ID" value="EGU73345.1"/>
    <property type="molecule type" value="Genomic_DNA"/>
</dbReference>
<evidence type="ECO:0000313" key="2">
    <source>
        <dbReference type="EMBL" id="EGU73345.1"/>
    </source>
</evidence>
<feature type="compositionally biased region" description="Polar residues" evidence="1">
    <location>
        <begin position="302"/>
        <end position="311"/>
    </location>
</feature>
<feature type="region of interest" description="Disordered" evidence="1">
    <location>
        <begin position="108"/>
        <end position="130"/>
    </location>
</feature>
<gene>
    <name evidence="2" type="ORF">FOXB_16143</name>
</gene>
<dbReference type="AlphaFoldDB" id="F9GBW0"/>